<comment type="caution">
    <text evidence="3">The sequence shown here is derived from an EMBL/GenBank/DDBJ whole genome shotgun (WGS) entry which is preliminary data.</text>
</comment>
<evidence type="ECO:0000313" key="4">
    <source>
        <dbReference type="Proteomes" id="UP001151760"/>
    </source>
</evidence>
<dbReference type="PANTHER" id="PTHR36617:SF15">
    <property type="entry name" value="REVERSE TRANSCRIPTASE ZINC-BINDING DOMAIN-CONTAINING PROTEIN"/>
    <property type="match status" value="1"/>
</dbReference>
<evidence type="ECO:0000313" key="3">
    <source>
        <dbReference type="EMBL" id="GJS76729.1"/>
    </source>
</evidence>
<keyword evidence="3" id="KW-0808">Transferase</keyword>
<name>A0ABQ4YG12_9ASTR</name>
<dbReference type="Proteomes" id="UP001151760">
    <property type="component" value="Unassembled WGS sequence"/>
</dbReference>
<reference evidence="3" key="1">
    <citation type="journal article" date="2022" name="Int. J. Mol. Sci.">
        <title>Draft Genome of Tanacetum Coccineum: Genomic Comparison of Closely Related Tanacetum-Family Plants.</title>
        <authorList>
            <person name="Yamashiro T."/>
            <person name="Shiraishi A."/>
            <person name="Nakayama K."/>
            <person name="Satake H."/>
        </authorList>
    </citation>
    <scope>NUCLEOTIDE SEQUENCE</scope>
</reference>
<proteinExistence type="predicted"/>
<feature type="region of interest" description="Disordered" evidence="1">
    <location>
        <begin position="176"/>
        <end position="207"/>
    </location>
</feature>
<dbReference type="InterPro" id="IPR026960">
    <property type="entry name" value="RVT-Znf"/>
</dbReference>
<accession>A0ABQ4YG12</accession>
<dbReference type="PANTHER" id="PTHR36617">
    <property type="entry name" value="PROTEIN, PUTATIVE-RELATED"/>
    <property type="match status" value="1"/>
</dbReference>
<evidence type="ECO:0000259" key="2">
    <source>
        <dbReference type="Pfam" id="PF13966"/>
    </source>
</evidence>
<dbReference type="GO" id="GO:0003964">
    <property type="term" value="F:RNA-directed DNA polymerase activity"/>
    <property type="evidence" value="ECO:0007669"/>
    <property type="project" value="UniProtKB-KW"/>
</dbReference>
<reference evidence="3" key="2">
    <citation type="submission" date="2022-01" db="EMBL/GenBank/DDBJ databases">
        <authorList>
            <person name="Yamashiro T."/>
            <person name="Shiraishi A."/>
            <person name="Satake H."/>
            <person name="Nakayama K."/>
        </authorList>
    </citation>
    <scope>NUCLEOTIDE SEQUENCE</scope>
</reference>
<gene>
    <name evidence="3" type="ORF">Tco_0726610</name>
</gene>
<protein>
    <submittedName>
        <fullName evidence="3">Reverse transcriptase domain-containing protein</fullName>
    </submittedName>
</protein>
<dbReference type="Pfam" id="PF13966">
    <property type="entry name" value="zf-RVT"/>
    <property type="match status" value="1"/>
</dbReference>
<keyword evidence="4" id="KW-1185">Reference proteome</keyword>
<keyword evidence="3" id="KW-0548">Nucleotidyltransferase</keyword>
<dbReference type="EMBL" id="BQNB010010397">
    <property type="protein sequence ID" value="GJS76729.1"/>
    <property type="molecule type" value="Genomic_DNA"/>
</dbReference>
<organism evidence="3 4">
    <name type="scientific">Tanacetum coccineum</name>
    <dbReference type="NCBI Taxonomy" id="301880"/>
    <lineage>
        <taxon>Eukaryota</taxon>
        <taxon>Viridiplantae</taxon>
        <taxon>Streptophyta</taxon>
        <taxon>Embryophyta</taxon>
        <taxon>Tracheophyta</taxon>
        <taxon>Spermatophyta</taxon>
        <taxon>Magnoliopsida</taxon>
        <taxon>eudicotyledons</taxon>
        <taxon>Gunneridae</taxon>
        <taxon>Pentapetalae</taxon>
        <taxon>asterids</taxon>
        <taxon>campanulids</taxon>
        <taxon>Asterales</taxon>
        <taxon>Asteraceae</taxon>
        <taxon>Asteroideae</taxon>
        <taxon>Anthemideae</taxon>
        <taxon>Anthemidinae</taxon>
        <taxon>Tanacetum</taxon>
    </lineage>
</organism>
<keyword evidence="3" id="KW-0695">RNA-directed DNA polymerase</keyword>
<sequence>MLVNKLFEEVRKGDGRDIRFSKDRWVDNRILRDRFPRLYHLDCRKEGNVFDKGYLVNNEWNWVWDWNRWMLDEGGEFKVKTLTSLIEEKILQGDSGGVDTLWNKLVPKKVNIFLWRARKGRLPVHAELKRRGIELDLVLHASCNYTIVWNHVLIVYTRDSHSDWIGFDSSYPMAGPVEGGGLEGTDDQEETPPPLTKEQIEDGTTDPEDRLSRFAGAANSGEWPMSVWCRMFQHTYNGSARGWFEHLPYDNINEWAELRDAFAARYSARRACFTEPHEITKIVRKANE</sequence>
<evidence type="ECO:0000256" key="1">
    <source>
        <dbReference type="SAM" id="MobiDB-lite"/>
    </source>
</evidence>
<feature type="domain" description="Reverse transcriptase zinc-binding" evidence="2">
    <location>
        <begin position="98"/>
        <end position="136"/>
    </location>
</feature>